<organism evidence="2 3">
    <name type="scientific">Hypholoma sublateritium (strain FD-334 SS-4)</name>
    <dbReference type="NCBI Taxonomy" id="945553"/>
    <lineage>
        <taxon>Eukaryota</taxon>
        <taxon>Fungi</taxon>
        <taxon>Dikarya</taxon>
        <taxon>Basidiomycota</taxon>
        <taxon>Agaricomycotina</taxon>
        <taxon>Agaricomycetes</taxon>
        <taxon>Agaricomycetidae</taxon>
        <taxon>Agaricales</taxon>
        <taxon>Agaricineae</taxon>
        <taxon>Strophariaceae</taxon>
        <taxon>Hypholoma</taxon>
    </lineage>
</organism>
<evidence type="ECO:0000313" key="2">
    <source>
        <dbReference type="EMBL" id="KJA16488.1"/>
    </source>
</evidence>
<dbReference type="AlphaFoldDB" id="A0A0D2LZX1"/>
<dbReference type="OMA" id="VHIDWDA"/>
<feature type="compositionally biased region" description="Acidic residues" evidence="1">
    <location>
        <begin position="635"/>
        <end position="675"/>
    </location>
</feature>
<keyword evidence="3" id="KW-1185">Reference proteome</keyword>
<protein>
    <submittedName>
        <fullName evidence="2">Uncharacterized protein</fullName>
    </submittedName>
</protein>
<name>A0A0D2LZX1_HYPSF</name>
<proteinExistence type="predicted"/>
<reference evidence="3" key="1">
    <citation type="submission" date="2014-04" db="EMBL/GenBank/DDBJ databases">
        <title>Evolutionary Origins and Diversification of the Mycorrhizal Mutualists.</title>
        <authorList>
            <consortium name="DOE Joint Genome Institute"/>
            <consortium name="Mycorrhizal Genomics Consortium"/>
            <person name="Kohler A."/>
            <person name="Kuo A."/>
            <person name="Nagy L.G."/>
            <person name="Floudas D."/>
            <person name="Copeland A."/>
            <person name="Barry K.W."/>
            <person name="Cichocki N."/>
            <person name="Veneault-Fourrey C."/>
            <person name="LaButti K."/>
            <person name="Lindquist E.A."/>
            <person name="Lipzen A."/>
            <person name="Lundell T."/>
            <person name="Morin E."/>
            <person name="Murat C."/>
            <person name="Riley R."/>
            <person name="Ohm R."/>
            <person name="Sun H."/>
            <person name="Tunlid A."/>
            <person name="Henrissat B."/>
            <person name="Grigoriev I.V."/>
            <person name="Hibbett D.S."/>
            <person name="Martin F."/>
        </authorList>
    </citation>
    <scope>NUCLEOTIDE SEQUENCE [LARGE SCALE GENOMIC DNA]</scope>
    <source>
        <strain evidence="3">FD-334 SS-4</strain>
    </source>
</reference>
<feature type="region of interest" description="Disordered" evidence="1">
    <location>
        <begin position="90"/>
        <end position="142"/>
    </location>
</feature>
<sequence>MPPKLRVLSQNARHEKRMQSEIQSSLASALKNNPQIEPKEALWSITTEMLTNNPFQPPKDGKCPINDLPDEILGYIFSVGVNQEIEDEMNDYDSEDDGDFEEEEEDGDENGEEDVSSAPANSSTAPFDSDMDSDASSDSDMFDDDEDIRVPFQVLVSHVCKRWRAVALDAHILWTSLDFVARPNLEKARTYISRSKGLPLSISIDCTFPEHLDEKDHPDHPLYSKDRKEARAVAHTAGCGDPHCLGEDMDEDNHEDEEELYFLSQQDLSSILDLIEPEVAHWGSLEFRATTYGYVQLLLSRLHKLPAAPVLESLQMFHFEDCDDYDKFMGADKTAFLPFHGNAPLLKDVVFWGVHIDWDAAVPNFLNGLRDLELSFHAKDVRPSYATFEKVIKLSPDLHTLTLSLSGPQLPPDVEFDADREEGGWGATPLTIPSLHEFAIQFHDVAYASALVQHLDLPAVTGLLLNFDEEDYSDFVRALLRPVKGRAESLLQHIDHLKIAGLPCSVACADLFLDQLANLKSLNIKLVGDEEDVLFEKLVDPTRTVPWHVRAGGGAEVAPAAAAAGFKLPAVFCAKLDTLTTNEADGARVQELVAARQAAGAPLARVFMSNMDRVTAKEERWLRANLAELEFFEPSDSEDEVEVYDEDGDEWETDDDAELDADVAEDEDDDEDGDEPPLISPLARHLGRGARRRGRMDVD</sequence>
<feature type="compositionally biased region" description="Acidic residues" evidence="1">
    <location>
        <begin position="129"/>
        <end position="142"/>
    </location>
</feature>
<dbReference type="PANTHER" id="PTHR35711">
    <property type="entry name" value="EXPRESSED PROTEIN"/>
    <property type="match status" value="1"/>
</dbReference>
<gene>
    <name evidence="2" type="ORF">HYPSUDRAFT_47314</name>
</gene>
<evidence type="ECO:0000256" key="1">
    <source>
        <dbReference type="SAM" id="MobiDB-lite"/>
    </source>
</evidence>
<feature type="region of interest" description="Disordered" evidence="1">
    <location>
        <begin position="635"/>
        <end position="699"/>
    </location>
</feature>
<dbReference type="EMBL" id="KN817620">
    <property type="protein sequence ID" value="KJA16488.1"/>
    <property type="molecule type" value="Genomic_DNA"/>
</dbReference>
<accession>A0A0D2LZX1</accession>
<feature type="compositionally biased region" description="Basic residues" evidence="1">
    <location>
        <begin position="685"/>
        <end position="699"/>
    </location>
</feature>
<evidence type="ECO:0000313" key="3">
    <source>
        <dbReference type="Proteomes" id="UP000054270"/>
    </source>
</evidence>
<feature type="compositionally biased region" description="Acidic residues" evidence="1">
    <location>
        <begin position="90"/>
        <end position="115"/>
    </location>
</feature>
<dbReference type="PANTHER" id="PTHR35711:SF1">
    <property type="entry name" value="ECTODERMAL, ISOFORM F"/>
    <property type="match status" value="1"/>
</dbReference>
<dbReference type="Proteomes" id="UP000054270">
    <property type="component" value="Unassembled WGS sequence"/>
</dbReference>
<dbReference type="OrthoDB" id="3341212at2759"/>
<dbReference type="STRING" id="945553.A0A0D2LZX1"/>